<organism evidence="2 4">
    <name type="scientific">Salinicoccus halodurans</name>
    <dbReference type="NCBI Taxonomy" id="407035"/>
    <lineage>
        <taxon>Bacteria</taxon>
        <taxon>Bacillati</taxon>
        <taxon>Bacillota</taxon>
        <taxon>Bacilli</taxon>
        <taxon>Bacillales</taxon>
        <taxon>Staphylococcaceae</taxon>
        <taxon>Salinicoccus</taxon>
    </lineage>
</organism>
<protein>
    <submittedName>
        <fullName evidence="2">Glutaredoxin-like domain</fullName>
    </submittedName>
</protein>
<proteinExistence type="predicted"/>
<evidence type="ECO:0000313" key="3">
    <source>
        <dbReference type="Proteomes" id="UP000034029"/>
    </source>
</evidence>
<dbReference type="RefSeq" id="WP_046789423.1">
    <property type="nucleotide sequence ID" value="NZ_CP011366.1"/>
</dbReference>
<keyword evidence="3" id="KW-1185">Reference proteome</keyword>
<dbReference type="SUPFAM" id="SSF52833">
    <property type="entry name" value="Thioredoxin-like"/>
    <property type="match status" value="1"/>
</dbReference>
<evidence type="ECO:0000313" key="4">
    <source>
        <dbReference type="Proteomes" id="UP000183090"/>
    </source>
</evidence>
<dbReference type="EMBL" id="FOTB01000004">
    <property type="protein sequence ID" value="SFK83634.1"/>
    <property type="molecule type" value="Genomic_DNA"/>
</dbReference>
<accession>A0A0F7HJK0</accession>
<dbReference type="Proteomes" id="UP000183090">
    <property type="component" value="Unassembled WGS sequence"/>
</dbReference>
<dbReference type="Proteomes" id="UP000034029">
    <property type="component" value="Chromosome"/>
</dbReference>
<reference evidence="2 4" key="3">
    <citation type="submission" date="2016-10" db="EMBL/GenBank/DDBJ databases">
        <authorList>
            <person name="Varghese N."/>
            <person name="Submissions S."/>
        </authorList>
    </citation>
    <scope>NUCLEOTIDE SEQUENCE [LARGE SCALE GENOMIC DNA]</scope>
    <source>
        <strain evidence="2 4">CGMCC 1.6501</strain>
    </source>
</reference>
<dbReference type="KEGG" id="shv:AAT16_02760"/>
<dbReference type="OrthoDB" id="32865at2"/>
<dbReference type="Pfam" id="PF05768">
    <property type="entry name" value="Glrx-like"/>
    <property type="match status" value="1"/>
</dbReference>
<evidence type="ECO:0000313" key="1">
    <source>
        <dbReference type="EMBL" id="AKG73231.1"/>
    </source>
</evidence>
<dbReference type="InterPro" id="IPR036249">
    <property type="entry name" value="Thioredoxin-like_sf"/>
</dbReference>
<gene>
    <name evidence="1" type="ORF">AAT16_02760</name>
    <name evidence="2" type="ORF">SAMN05216235_1972</name>
</gene>
<dbReference type="InterPro" id="IPR008554">
    <property type="entry name" value="Glutaredoxin-like"/>
</dbReference>
<dbReference type="EMBL" id="CP011366">
    <property type="protein sequence ID" value="AKG73231.1"/>
    <property type="molecule type" value="Genomic_DNA"/>
</dbReference>
<evidence type="ECO:0000313" key="2">
    <source>
        <dbReference type="EMBL" id="SFK83634.1"/>
    </source>
</evidence>
<name>A0A0F7HJK0_9STAP</name>
<sequence length="86" mass="10272">MLELVYYTRKNCKLCEDGREQIKLALSELRYNKVKLTPVDIDEDDALQEEYMVRVPVLVHEEEVVQEGLIDFVQVYDYLKEYLGKR</sequence>
<reference evidence="1 3" key="1">
    <citation type="journal article" date="2015" name="Int. J. Syst. Evol. Microbiol.">
        <title>Complete genome sequence of Salinicoccus halodurans H3B36, isolated from the Qaidam Basin in China.</title>
        <authorList>
            <person name="Jiang K."/>
            <person name="Xue Y."/>
            <person name="Ma Y."/>
        </authorList>
    </citation>
    <scope>NUCLEOTIDE SEQUENCE [LARGE SCALE GENOMIC DNA]</scope>
    <source>
        <strain evidence="1 3">H3B36</strain>
    </source>
</reference>
<reference evidence="3" key="2">
    <citation type="submission" date="2015-04" db="EMBL/GenBank/DDBJ databases">
        <title>Complete genome sequence of Salinicoccus halodurans strain H3B36, isolated from the Qaidam basin of China.</title>
        <authorList>
            <person name="Ma Y."/>
            <person name="Jiang K."/>
            <person name="Xue Y."/>
        </authorList>
    </citation>
    <scope>NUCLEOTIDE SEQUENCE [LARGE SCALE GENOMIC DNA]</scope>
    <source>
        <strain evidence="3">H3B36</strain>
    </source>
</reference>
<dbReference type="Gene3D" id="3.40.30.10">
    <property type="entry name" value="Glutaredoxin"/>
    <property type="match status" value="1"/>
</dbReference>
<dbReference type="AlphaFoldDB" id="A0A0F7HJK0"/>